<protein>
    <submittedName>
        <fullName evidence="2">Uncharacterized protein</fullName>
    </submittedName>
</protein>
<dbReference type="EMBL" id="BPLR01014205">
    <property type="protein sequence ID" value="GIY67139.1"/>
    <property type="molecule type" value="Genomic_DNA"/>
</dbReference>
<accession>A0AAV4VB78</accession>
<evidence type="ECO:0000313" key="3">
    <source>
        <dbReference type="Proteomes" id="UP001054945"/>
    </source>
</evidence>
<sequence>MLRIDGLGNPGSLVASLQREKDLLFGARDGSRAHLPDTLPHHPYYENRAPFSSTGIFPFSWKQMFPESQSKYRPPLPGASLSKPNRTCVRPAPHPHLYGKREGLPDNEAGAYT</sequence>
<comment type="caution">
    <text evidence="2">The sequence shown here is derived from an EMBL/GenBank/DDBJ whole genome shotgun (WGS) entry which is preliminary data.</text>
</comment>
<gene>
    <name evidence="2" type="ORF">CEXT_13031</name>
</gene>
<organism evidence="2 3">
    <name type="scientific">Caerostris extrusa</name>
    <name type="common">Bark spider</name>
    <name type="synonym">Caerostris bankana</name>
    <dbReference type="NCBI Taxonomy" id="172846"/>
    <lineage>
        <taxon>Eukaryota</taxon>
        <taxon>Metazoa</taxon>
        <taxon>Ecdysozoa</taxon>
        <taxon>Arthropoda</taxon>
        <taxon>Chelicerata</taxon>
        <taxon>Arachnida</taxon>
        <taxon>Araneae</taxon>
        <taxon>Araneomorphae</taxon>
        <taxon>Entelegynae</taxon>
        <taxon>Araneoidea</taxon>
        <taxon>Araneidae</taxon>
        <taxon>Caerostris</taxon>
    </lineage>
</organism>
<reference evidence="2 3" key="1">
    <citation type="submission" date="2021-06" db="EMBL/GenBank/DDBJ databases">
        <title>Caerostris extrusa draft genome.</title>
        <authorList>
            <person name="Kono N."/>
            <person name="Arakawa K."/>
        </authorList>
    </citation>
    <scope>NUCLEOTIDE SEQUENCE [LARGE SCALE GENOMIC DNA]</scope>
</reference>
<proteinExistence type="predicted"/>
<feature type="region of interest" description="Disordered" evidence="1">
    <location>
        <begin position="70"/>
        <end position="113"/>
    </location>
</feature>
<evidence type="ECO:0000313" key="2">
    <source>
        <dbReference type="EMBL" id="GIY67139.1"/>
    </source>
</evidence>
<dbReference type="AlphaFoldDB" id="A0AAV4VB78"/>
<evidence type="ECO:0000256" key="1">
    <source>
        <dbReference type="SAM" id="MobiDB-lite"/>
    </source>
</evidence>
<dbReference type="Proteomes" id="UP001054945">
    <property type="component" value="Unassembled WGS sequence"/>
</dbReference>
<name>A0AAV4VB78_CAEEX</name>
<keyword evidence="3" id="KW-1185">Reference proteome</keyword>